<evidence type="ECO:0000259" key="3">
    <source>
        <dbReference type="Pfam" id="PF03067"/>
    </source>
</evidence>
<reference evidence="4 5" key="1">
    <citation type="submission" date="2024-11" db="EMBL/GenBank/DDBJ databases">
        <title>Chromosome-level genome assembly of the freshwater bivalve Anodonta woodiana.</title>
        <authorList>
            <person name="Chen X."/>
        </authorList>
    </citation>
    <scope>NUCLEOTIDE SEQUENCE [LARGE SCALE GENOMIC DNA]</scope>
    <source>
        <strain evidence="4">MN2024</strain>
        <tissue evidence="4">Gills</tissue>
    </source>
</reference>
<organism evidence="4 5">
    <name type="scientific">Sinanodonta woodiana</name>
    <name type="common">Chinese pond mussel</name>
    <name type="synonym">Anodonta woodiana</name>
    <dbReference type="NCBI Taxonomy" id="1069815"/>
    <lineage>
        <taxon>Eukaryota</taxon>
        <taxon>Metazoa</taxon>
        <taxon>Spiralia</taxon>
        <taxon>Lophotrochozoa</taxon>
        <taxon>Mollusca</taxon>
        <taxon>Bivalvia</taxon>
        <taxon>Autobranchia</taxon>
        <taxon>Heteroconchia</taxon>
        <taxon>Palaeoheterodonta</taxon>
        <taxon>Unionida</taxon>
        <taxon>Unionoidea</taxon>
        <taxon>Unionidae</taxon>
        <taxon>Unioninae</taxon>
        <taxon>Sinanodonta</taxon>
    </lineage>
</organism>
<dbReference type="AlphaFoldDB" id="A0ABD3VMA0"/>
<protein>
    <recommendedName>
        <fullName evidence="3">Chitin-binding type-4 domain-containing protein</fullName>
    </recommendedName>
</protein>
<name>A0ABD3VMA0_SINWO</name>
<dbReference type="InterPro" id="IPR004302">
    <property type="entry name" value="Cellulose/chitin-bd_N"/>
</dbReference>
<feature type="chain" id="PRO_5044857912" description="Chitin-binding type-4 domain-containing protein" evidence="2">
    <location>
        <begin position="21"/>
        <end position="287"/>
    </location>
</feature>
<dbReference type="Proteomes" id="UP001634394">
    <property type="component" value="Unassembled WGS sequence"/>
</dbReference>
<sequence length="287" mass="31869">MQPYIIFCLAFLEIIPQVGAHGRLMEPPSRSSMWRVGYSTEKNYNDNQLFCGGREVQWNNNGGKCGICGDPWDGPRENEVGGKYAKGIIVRKYERGATINVTVQITANHKGYFEFRLCAKDNPNQEATQDCLDSNILQVVESGSTRYNIIDDKWNVDFYLHVRLPRDAICSSCVLQWKYNTGNSWGSNPNGTSCIGCGAQEQFYGCSDIAIGHSEVKIGVPYVTASPNKGNTKGNNIDNGNDKSEGCNCPCNKLSNFGTSLFIFKSALLTYCSCVLFALVNTYRMFT</sequence>
<evidence type="ECO:0000256" key="1">
    <source>
        <dbReference type="SAM" id="Phobius"/>
    </source>
</evidence>
<feature type="signal peptide" evidence="2">
    <location>
        <begin position="1"/>
        <end position="20"/>
    </location>
</feature>
<accession>A0ABD3VMA0</accession>
<comment type="caution">
    <text evidence="4">The sequence shown here is derived from an EMBL/GenBank/DDBJ whole genome shotgun (WGS) entry which is preliminary data.</text>
</comment>
<dbReference type="Pfam" id="PF03067">
    <property type="entry name" value="LPMO_10"/>
    <property type="match status" value="1"/>
</dbReference>
<keyword evidence="1" id="KW-0812">Transmembrane</keyword>
<proteinExistence type="predicted"/>
<keyword evidence="5" id="KW-1185">Reference proteome</keyword>
<feature type="transmembrane region" description="Helical" evidence="1">
    <location>
        <begin position="257"/>
        <end position="280"/>
    </location>
</feature>
<keyword evidence="1" id="KW-0472">Membrane</keyword>
<keyword evidence="1" id="KW-1133">Transmembrane helix</keyword>
<feature type="domain" description="Chitin-binding type-4" evidence="3">
    <location>
        <begin position="21"/>
        <end position="209"/>
    </location>
</feature>
<evidence type="ECO:0000313" key="4">
    <source>
        <dbReference type="EMBL" id="KAL3862716.1"/>
    </source>
</evidence>
<gene>
    <name evidence="4" type="ORF">ACJMK2_008669</name>
</gene>
<evidence type="ECO:0000256" key="2">
    <source>
        <dbReference type="SAM" id="SignalP"/>
    </source>
</evidence>
<keyword evidence="2" id="KW-0732">Signal</keyword>
<evidence type="ECO:0000313" key="5">
    <source>
        <dbReference type="Proteomes" id="UP001634394"/>
    </source>
</evidence>
<dbReference type="EMBL" id="JBJQND010000011">
    <property type="protein sequence ID" value="KAL3862716.1"/>
    <property type="molecule type" value="Genomic_DNA"/>
</dbReference>